<keyword evidence="2" id="KW-1185">Reference proteome</keyword>
<proteinExistence type="predicted"/>
<dbReference type="AlphaFoldDB" id="A0A1V4HV52"/>
<evidence type="ECO:0000313" key="1">
    <source>
        <dbReference type="EMBL" id="OPH81857.1"/>
    </source>
</evidence>
<evidence type="ECO:0000313" key="2">
    <source>
        <dbReference type="Proteomes" id="UP000189940"/>
    </source>
</evidence>
<sequence>MADNYIIEPSQGAAGLVVRSGRGFMFFSAKKEFDVLEGQLFTSPARAVKAAIGHETRRGTRFTTSAK</sequence>
<accession>A0A1V4HV52</accession>
<dbReference type="Proteomes" id="UP000189940">
    <property type="component" value="Unassembled WGS sequence"/>
</dbReference>
<name>A0A1V4HV52_NITVU</name>
<comment type="caution">
    <text evidence="1">The sequence shown here is derived from an EMBL/GenBank/DDBJ whole genome shotgun (WGS) entry which is preliminary data.</text>
</comment>
<organism evidence="1 2">
    <name type="scientific">Nitrobacter vulgaris</name>
    <dbReference type="NCBI Taxonomy" id="29421"/>
    <lineage>
        <taxon>Bacteria</taxon>
        <taxon>Pseudomonadati</taxon>
        <taxon>Pseudomonadota</taxon>
        <taxon>Alphaproteobacteria</taxon>
        <taxon>Hyphomicrobiales</taxon>
        <taxon>Nitrobacteraceae</taxon>
        <taxon>Nitrobacter</taxon>
    </lineage>
</organism>
<protein>
    <submittedName>
        <fullName evidence="1">Uncharacterized protein</fullName>
    </submittedName>
</protein>
<reference evidence="1 2" key="1">
    <citation type="submission" date="2017-02" db="EMBL/GenBank/DDBJ databases">
        <title>Genome sequence of the nitrite-oxidizing bacterium Nitrobacter vulgaris strain Ab1.</title>
        <authorList>
            <person name="Mellbye B.L."/>
            <person name="Davis E.W."/>
            <person name="Spieck E."/>
            <person name="Chang J.H."/>
            <person name="Bottomley P.J."/>
            <person name="Sayavedra-Soto L.A."/>
        </authorList>
    </citation>
    <scope>NUCLEOTIDE SEQUENCE [LARGE SCALE GENOMIC DNA]</scope>
    <source>
        <strain evidence="1 2">Ab1</strain>
    </source>
</reference>
<gene>
    <name evidence="1" type="ORF">B2M20_15405</name>
</gene>
<dbReference type="EMBL" id="MWPQ01000054">
    <property type="protein sequence ID" value="OPH81857.1"/>
    <property type="molecule type" value="Genomic_DNA"/>
</dbReference>